<proteinExistence type="predicted"/>
<name>A0A6F8YA02_9ACTN</name>
<dbReference type="RefSeq" id="WP_173152743.1">
    <property type="nucleotide sequence ID" value="NZ_AP022871.1"/>
</dbReference>
<dbReference type="Gene3D" id="3.30.470.20">
    <property type="entry name" value="ATP-grasp fold, B domain"/>
    <property type="match status" value="1"/>
</dbReference>
<dbReference type="EMBL" id="AP022871">
    <property type="protein sequence ID" value="BCB82897.1"/>
    <property type="molecule type" value="Genomic_DNA"/>
</dbReference>
<sequence length="364" mass="38766">MNEPAVPLLWQLDDERRVLRIGPGEPPAQPRTPDAGAGTGEGADEVPGVVFLARPGDTEVAAVRRALRRLAVPSVRIGPEADRPGLSATAKGLRFHAGSSTVRPTAVWIRHYSARARRHPSVAHDRFGDDSWRAVLAGLDRLTGAPVIGNGPGLLQQLDAARSANVRVPRTVVTTRPGADVRSLPGDPVVVKAVDRHFVESAPGRLNGVFAQVVRRADALRWAGSVPVPLVLQEYVHSDAELRVYHLGGAQAAYRVVKAAPDSPWLDRGRVHVTACPVPPRVGRTVADLARRMGLVYAAFDLLMVGDEPVFLEANADGDWRWYERLAGDGAVSAAAAGMVAALHHRSPRPPHGAGPPLLAILGA</sequence>
<organism evidence="2 3">
    <name type="scientific">Phytohabitans suffuscus</name>
    <dbReference type="NCBI Taxonomy" id="624315"/>
    <lineage>
        <taxon>Bacteria</taxon>
        <taxon>Bacillati</taxon>
        <taxon>Actinomycetota</taxon>
        <taxon>Actinomycetes</taxon>
        <taxon>Micromonosporales</taxon>
        <taxon>Micromonosporaceae</taxon>
    </lineage>
</organism>
<reference evidence="2 3" key="1">
    <citation type="submission" date="2020-03" db="EMBL/GenBank/DDBJ databases">
        <title>Whole genome shotgun sequence of Phytohabitans suffuscus NBRC 105367.</title>
        <authorList>
            <person name="Komaki H."/>
            <person name="Tamura T."/>
        </authorList>
    </citation>
    <scope>NUCLEOTIDE SEQUENCE [LARGE SCALE GENOMIC DNA]</scope>
    <source>
        <strain evidence="2 3">NBRC 105367</strain>
    </source>
</reference>
<keyword evidence="3" id="KW-1185">Reference proteome</keyword>
<gene>
    <name evidence="2" type="ORF">Psuf_002100</name>
</gene>
<dbReference type="SUPFAM" id="SSF56059">
    <property type="entry name" value="Glutathione synthetase ATP-binding domain-like"/>
    <property type="match status" value="1"/>
</dbReference>
<dbReference type="Proteomes" id="UP000503011">
    <property type="component" value="Chromosome"/>
</dbReference>
<protein>
    <recommendedName>
        <fullName evidence="4">ATP-grasp domain-containing protein</fullName>
    </recommendedName>
</protein>
<dbReference type="KEGG" id="psuu:Psuf_002100"/>
<dbReference type="AlphaFoldDB" id="A0A6F8YA02"/>
<accession>A0A6F8YA02</accession>
<evidence type="ECO:0000313" key="2">
    <source>
        <dbReference type="EMBL" id="BCB82897.1"/>
    </source>
</evidence>
<evidence type="ECO:0000313" key="3">
    <source>
        <dbReference type="Proteomes" id="UP000503011"/>
    </source>
</evidence>
<reference evidence="2 3" key="2">
    <citation type="submission" date="2020-03" db="EMBL/GenBank/DDBJ databases">
        <authorList>
            <person name="Ichikawa N."/>
            <person name="Kimura A."/>
            <person name="Kitahashi Y."/>
            <person name="Uohara A."/>
        </authorList>
    </citation>
    <scope>NUCLEOTIDE SEQUENCE [LARGE SCALE GENOMIC DNA]</scope>
    <source>
        <strain evidence="2 3">NBRC 105367</strain>
    </source>
</reference>
<evidence type="ECO:0000256" key="1">
    <source>
        <dbReference type="SAM" id="MobiDB-lite"/>
    </source>
</evidence>
<feature type="region of interest" description="Disordered" evidence="1">
    <location>
        <begin position="20"/>
        <end position="43"/>
    </location>
</feature>
<evidence type="ECO:0008006" key="4">
    <source>
        <dbReference type="Google" id="ProtNLM"/>
    </source>
</evidence>